<dbReference type="OrthoDB" id="1269055at2"/>
<dbReference type="Pfam" id="PF00570">
    <property type="entry name" value="HRDC"/>
    <property type="match status" value="1"/>
</dbReference>
<dbReference type="InterPro" id="IPR002121">
    <property type="entry name" value="HRDC_dom"/>
</dbReference>
<dbReference type="PROSITE" id="PS50967">
    <property type="entry name" value="HRDC"/>
    <property type="match status" value="1"/>
</dbReference>
<reference evidence="2 3" key="1">
    <citation type="submission" date="2019-03" db="EMBL/GenBank/DDBJ databases">
        <title>Genomic Encyclopedia of Type Strains, Phase III (KMG-III): the genomes of soil and plant-associated and newly described type strains.</title>
        <authorList>
            <person name="Whitman W."/>
        </authorList>
    </citation>
    <scope>NUCLEOTIDE SEQUENCE [LARGE SCALE GENOMIC DNA]</scope>
    <source>
        <strain evidence="2 3">CGMCC 1.12802</strain>
    </source>
</reference>
<evidence type="ECO:0000259" key="1">
    <source>
        <dbReference type="PROSITE" id="PS50967"/>
    </source>
</evidence>
<dbReference type="InterPro" id="IPR010997">
    <property type="entry name" value="HRDC-like_sf"/>
</dbReference>
<dbReference type="RefSeq" id="WP_133943451.1">
    <property type="nucleotide sequence ID" value="NZ_SOEO01000001.1"/>
</dbReference>
<organism evidence="2 3">
    <name type="scientific">Epilithonimonas xixisoli</name>
    <dbReference type="NCBI Taxonomy" id="1476462"/>
    <lineage>
        <taxon>Bacteria</taxon>
        <taxon>Pseudomonadati</taxon>
        <taxon>Bacteroidota</taxon>
        <taxon>Flavobacteriia</taxon>
        <taxon>Flavobacteriales</taxon>
        <taxon>Weeksellaceae</taxon>
        <taxon>Chryseobacterium group</taxon>
        <taxon>Epilithonimonas</taxon>
    </lineage>
</organism>
<sequence length="146" mass="17001">MKVKIFKIRVSEEFLESDQELINNFLAQSEVLHTNSKLIEEEINYWSVLISYEEKKLKNISSKAIPISEDELSEEETIIYNKLKDWRSEKAKETQLPAYIIFHNAHLVSIARYKPNNLEDLEQINGLGKSKTEKYGAEIIEVLENA</sequence>
<gene>
    <name evidence="2" type="ORF">B0I22_0963</name>
</gene>
<dbReference type="SUPFAM" id="SSF47819">
    <property type="entry name" value="HRDC-like"/>
    <property type="match status" value="1"/>
</dbReference>
<accession>A0A4V3H2X7</accession>
<dbReference type="Proteomes" id="UP000295313">
    <property type="component" value="Unassembled WGS sequence"/>
</dbReference>
<proteinExistence type="predicted"/>
<dbReference type="EMBL" id="SOEO01000001">
    <property type="protein sequence ID" value="TDX86811.1"/>
    <property type="molecule type" value="Genomic_DNA"/>
</dbReference>
<dbReference type="GO" id="GO:0000166">
    <property type="term" value="F:nucleotide binding"/>
    <property type="evidence" value="ECO:0007669"/>
    <property type="project" value="InterPro"/>
</dbReference>
<keyword evidence="3" id="KW-1185">Reference proteome</keyword>
<feature type="domain" description="HRDC" evidence="1">
    <location>
        <begin position="73"/>
        <end position="146"/>
    </location>
</feature>
<dbReference type="GO" id="GO:0003676">
    <property type="term" value="F:nucleic acid binding"/>
    <property type="evidence" value="ECO:0007669"/>
    <property type="project" value="InterPro"/>
</dbReference>
<evidence type="ECO:0000313" key="2">
    <source>
        <dbReference type="EMBL" id="TDX86811.1"/>
    </source>
</evidence>
<dbReference type="SMART" id="SM00341">
    <property type="entry name" value="HRDC"/>
    <property type="match status" value="1"/>
</dbReference>
<dbReference type="AlphaFoldDB" id="A0A4V3H2X7"/>
<dbReference type="Gene3D" id="1.10.150.80">
    <property type="entry name" value="HRDC domain"/>
    <property type="match status" value="1"/>
</dbReference>
<name>A0A4V3H2X7_9FLAO</name>
<evidence type="ECO:0000313" key="3">
    <source>
        <dbReference type="Proteomes" id="UP000295313"/>
    </source>
</evidence>
<comment type="caution">
    <text evidence="2">The sequence shown here is derived from an EMBL/GenBank/DDBJ whole genome shotgun (WGS) entry which is preliminary data.</text>
</comment>
<dbReference type="InterPro" id="IPR044876">
    <property type="entry name" value="HRDC_dom_sf"/>
</dbReference>
<protein>
    <submittedName>
        <fullName evidence="2">HRDC domain-containing protein</fullName>
    </submittedName>
</protein>